<name>A0A097SQT2_9NOCA</name>
<gene>
    <name evidence="1" type="ORF">LRS1606.457</name>
</gene>
<sequence length="153" mass="16576">MSTAQIGTTEESFPMDVDVIDDHRSRRSTSAAAKNALAVFKISLALRSSAFSSRRRRSSSTSGSSLAIDAVGESFRSAASIQFRSVAGAMSSSSPTWRRAAIFGPPCSRIRSRYIRTARSWVSASYFLGADIPAFSLLDQEPPPHPGRFKVAR</sequence>
<accession>A0A097SQT2</accession>
<evidence type="ECO:0000313" key="1">
    <source>
        <dbReference type="EMBL" id="AIU93891.1"/>
    </source>
</evidence>
<reference evidence="1" key="1">
    <citation type="submission" date="2014-03" db="EMBL/GenBank/DDBJ databases">
        <authorList>
            <person name="Zhang G."/>
            <person name="Zhu L."/>
            <person name="Fang P."/>
        </authorList>
    </citation>
    <scope>NUCLEOTIDE SEQUENCE</scope>
    <source>
        <strain evidence="1">NS1</strain>
        <plasmid evidence="1">pNSL1</plasmid>
    </source>
</reference>
<proteinExistence type="predicted"/>
<geneLocation type="plasmid" evidence="1">
    <name>pNSL1</name>
</geneLocation>
<organism evidence="1">
    <name type="scientific">Rhodococcus sp. NS1</name>
    <dbReference type="NCBI Taxonomy" id="402236"/>
    <lineage>
        <taxon>Bacteria</taxon>
        <taxon>Bacillati</taxon>
        <taxon>Actinomycetota</taxon>
        <taxon>Actinomycetes</taxon>
        <taxon>Mycobacteriales</taxon>
        <taxon>Nocardiaceae</taxon>
        <taxon>Rhodococcus</taxon>
    </lineage>
</organism>
<dbReference type="EMBL" id="KJ605395">
    <property type="protein sequence ID" value="AIU93891.1"/>
    <property type="molecule type" value="Genomic_DNA"/>
</dbReference>
<keyword evidence="1" id="KW-0614">Plasmid</keyword>
<dbReference type="AlphaFoldDB" id="A0A097SQT2"/>
<protein>
    <submittedName>
        <fullName evidence="1">Uncharacterized protein</fullName>
    </submittedName>
</protein>